<name>A0A0F7IBG5_RHOHA</name>
<evidence type="ECO:0000313" key="4">
    <source>
        <dbReference type="EMBL" id="AKG90520.1"/>
    </source>
</evidence>
<evidence type="ECO:0000313" key="3">
    <source>
        <dbReference type="EMBL" id="AKF16020.1"/>
    </source>
</evidence>
<dbReference type="EMBL" id="KP851975">
    <property type="protein sequence ID" value="AKF16020.1"/>
    <property type="molecule type" value="Genomic_DNA"/>
</dbReference>
<dbReference type="Pfam" id="PF03496">
    <property type="entry name" value="ADPrib_exo_Tox"/>
    <property type="match status" value="1"/>
</dbReference>
<feature type="domain" description="ADP ribosyltransferase" evidence="2">
    <location>
        <begin position="566"/>
        <end position="725"/>
    </location>
</feature>
<dbReference type="PROSITE" id="PS51996">
    <property type="entry name" value="TR_MART"/>
    <property type="match status" value="1"/>
</dbReference>
<dbReference type="GO" id="GO:0005576">
    <property type="term" value="C:extracellular region"/>
    <property type="evidence" value="ECO:0007669"/>
    <property type="project" value="InterPro"/>
</dbReference>
<protein>
    <submittedName>
        <fullName evidence="4">Putative ADP-ribosyltransferase exoenzyme</fullName>
    </submittedName>
</protein>
<dbReference type="AlphaFoldDB" id="A0A0F7IBG5"/>
<dbReference type="EMBL" id="KF439868">
    <property type="protein sequence ID" value="AKG90520.1"/>
    <property type="molecule type" value="Genomic_DNA"/>
</dbReference>
<dbReference type="InterPro" id="IPR003540">
    <property type="entry name" value="ADP-ribosyltransferase"/>
</dbReference>
<evidence type="ECO:0000256" key="1">
    <source>
        <dbReference type="SAM" id="Coils"/>
    </source>
</evidence>
<dbReference type="RefSeq" id="WP_233279769.1">
    <property type="nucleotide sequence ID" value="NZ_KF439868.1"/>
</dbReference>
<dbReference type="GO" id="GO:0016740">
    <property type="term" value="F:transferase activity"/>
    <property type="evidence" value="ECO:0007669"/>
    <property type="project" value="UniProtKB-KW"/>
</dbReference>
<feature type="coiled-coil region" evidence="1">
    <location>
        <begin position="160"/>
        <end position="194"/>
    </location>
</feature>
<dbReference type="Gene3D" id="3.90.176.10">
    <property type="entry name" value="Toxin ADP-ribosyltransferase, Chain A, domain 1"/>
    <property type="match status" value="1"/>
</dbReference>
<proteinExistence type="predicted"/>
<accession>A0A0F7IBG5</accession>
<dbReference type="SUPFAM" id="SSF56399">
    <property type="entry name" value="ADP-ribosylation"/>
    <property type="match status" value="1"/>
</dbReference>
<keyword evidence="1" id="KW-0175">Coiled coil</keyword>
<gene>
    <name evidence="3" type="ORF">pVAPN2012_0610</name>
    <name evidence="4" type="ORF">pVAPN_0610</name>
</gene>
<reference evidence="4" key="1">
    <citation type="journal article" date="2015" name="Infect. Immun.">
        <title>An Invertron-Like Linear Plasmid Mediates Intracellular Survival and Virulence in Bovine Isolates of Rhodococcus equi.</title>
        <authorList>
            <person name="Valero-Rello A."/>
            <person name="Hapeshi A."/>
            <person name="Anastasi E."/>
            <person name="Alvarez S."/>
            <person name="Scortti M."/>
            <person name="Meijer W.G."/>
            <person name="MacArthur I."/>
            <person name="Vazquez-Boland J.A."/>
        </authorList>
    </citation>
    <scope>NUCLEOTIDE SEQUENCE</scope>
    <source>
        <strain evidence="4">PAM1571</strain>
        <strain evidence="3">PAM2012</strain>
        <plasmid evidence="4">pVAPN1571</plasmid>
        <plasmid evidence="3">pVAPN2012</plasmid>
    </source>
</reference>
<organism evidence="4">
    <name type="scientific">Rhodococcus hoagii</name>
    <name type="common">Corynebacterium equii</name>
    <dbReference type="NCBI Taxonomy" id="43767"/>
    <lineage>
        <taxon>Bacteria</taxon>
        <taxon>Bacillati</taxon>
        <taxon>Actinomycetota</taxon>
        <taxon>Actinomycetes</taxon>
        <taxon>Mycobacteriales</taxon>
        <taxon>Nocardiaceae</taxon>
        <taxon>Prescottella</taxon>
    </lineage>
</organism>
<keyword evidence="4" id="KW-0614">Plasmid</keyword>
<keyword evidence="4" id="KW-0808">Transferase</keyword>
<geneLocation type="plasmid" evidence="4">
    <name>pVAPN1571</name>
</geneLocation>
<geneLocation type="plasmid" evidence="3">
    <name>pVAPN2012</name>
</geneLocation>
<sequence length="755" mass="80258">MNDTSRDAIVLALPLRWPADRDALARTHIGGGDVSSSQYDAPMCRSKAHGTGRRCPGCGSYGAAAKANANRRLGREARKKVVDHLKEQGLVESAAAIQAAPPSVLQEFMEGLGIDPEILGKTPMPSTHANPPSAKLLIAQAKAEREKLAGPKITPAQAALDEAEANAVKADAEAEEATKTAKRLRARVTTAKRKLKEGTGTEETVAEKQKDFDEAKAAAFDAQRRQSEAHDDLAAAKFGMREDMADEDRDAYYASLSDDDVAAISRSLNRKYADEATEALAEGPIVSPAGIERDTSVYKSGKIPMETGSGVEEAEGRYLDGGTAIVRRGSGDFVVLQRKGDAYHPVAVANGKHDALAKANRIPILVEPEPLPANATEMQKQAHSVKGDALLAVASEAAAGKASTTAAQQKVINDELAGAHEKMTDSIGAGPVRADIYDGTKRHQKRMRELAAVQAGEKARADALAAGKTKVQADQAYERAHRRALGTPTRGGGVIPHFEHKIPPESLGAEKHASLHRSGIRAFGKETADDYAVIHQRAGDLKAWGFSVSGQKVHTSDLSKLTATNSAFVKKVLDSSERSALTTYTGGSYHSINAAITGRDPNPAASTKSVVSGIESAFDKFNEHNPNNEPMTVMRGTRVPSGWKGTAAEYIDQAFTVGSKVQIGKVTSTTTRQATAQGFTGHPPYMMVIRTRNGLPVKSISMYKSEDEVIVPTGTELRCVKVDHKGINGVPTVWLVAEDLVAEADGSPSPLKSVA</sequence>
<evidence type="ECO:0000259" key="2">
    <source>
        <dbReference type="Pfam" id="PF03496"/>
    </source>
</evidence>